<dbReference type="EMBL" id="JAOJ01000001">
    <property type="protein sequence ID" value="EUA73819.1"/>
    <property type="molecule type" value="Genomic_DNA"/>
</dbReference>
<dbReference type="AlphaFoldDB" id="X8DZQ5"/>
<evidence type="ECO:0000313" key="1">
    <source>
        <dbReference type="EMBL" id="EUA73819.1"/>
    </source>
</evidence>
<dbReference type="Proteomes" id="UP000023351">
    <property type="component" value="Unassembled WGS sequence"/>
</dbReference>
<sequence>MTISNPLDVPLPTFGAMSKATVWRDYRDLRVEQCAAAIIADAETQREQIGNDRCVYHLGDTSIVLKWLWSGGQHQAAVDVAVAIWRRVRTLQRARGWTLWSARDCVDSVRLGLDGFGWPDADHRRFVSLFSAETGRGRR</sequence>
<reference evidence="1 2" key="1">
    <citation type="submission" date="2013-12" db="EMBL/GenBank/DDBJ databases">
        <authorList>
            <person name="Zelazny A."/>
            <person name="Olivier K."/>
            <person name="Holland S."/>
            <person name="Lenaerts A."/>
            <person name="Ordway D."/>
            <person name="DeGroote M.A."/>
            <person name="Parker T."/>
            <person name="Sizemore C."/>
            <person name="Tallon L.J."/>
            <person name="Sadzewicz L.K."/>
            <person name="Sengamalay N."/>
            <person name="Fraser C.M."/>
            <person name="Hine E."/>
            <person name="Shefchek K.A."/>
            <person name="Das S.P."/>
            <person name="Tettelin H."/>
        </authorList>
    </citation>
    <scope>NUCLEOTIDE SEQUENCE [LARGE SCALE GENOMIC DNA]</scope>
    <source>
        <strain evidence="1 2">1513</strain>
    </source>
</reference>
<organism evidence="1 2">
    <name type="scientific">Mycobacteroides abscessus subsp. bolletii 1513</name>
    <dbReference type="NCBI Taxonomy" id="1299321"/>
    <lineage>
        <taxon>Bacteria</taxon>
        <taxon>Bacillati</taxon>
        <taxon>Actinomycetota</taxon>
        <taxon>Actinomycetes</taxon>
        <taxon>Mycobacteriales</taxon>
        <taxon>Mycobacteriaceae</taxon>
        <taxon>Mycobacteroides</taxon>
        <taxon>Mycobacteroides abscessus</taxon>
    </lineage>
</organism>
<name>X8DZQ5_9MYCO</name>
<accession>X8DZQ5</accession>
<protein>
    <submittedName>
        <fullName evidence="1">Uncharacterized protein</fullName>
    </submittedName>
</protein>
<evidence type="ECO:0000313" key="2">
    <source>
        <dbReference type="Proteomes" id="UP000023351"/>
    </source>
</evidence>
<dbReference type="PATRIC" id="fig|1299321.3.peg.580"/>
<proteinExistence type="predicted"/>
<comment type="caution">
    <text evidence="1">The sequence shown here is derived from an EMBL/GenBank/DDBJ whole genome shotgun (WGS) entry which is preliminary data.</text>
</comment>
<gene>
    <name evidence="1" type="ORF">I540_0607</name>
</gene>